<name>A0A1H7FUY7_HALLR</name>
<feature type="transmembrane region" description="Helical" evidence="1">
    <location>
        <begin position="105"/>
        <end position="126"/>
    </location>
</feature>
<dbReference type="EMBL" id="FOAD01000001">
    <property type="protein sequence ID" value="SEK29883.1"/>
    <property type="molecule type" value="Genomic_DNA"/>
</dbReference>
<evidence type="ECO:0000313" key="3">
    <source>
        <dbReference type="EMBL" id="SEK29883.1"/>
    </source>
</evidence>
<proteinExistence type="predicted"/>
<keyword evidence="1" id="KW-1133">Transmembrane helix</keyword>
<dbReference type="OrthoDB" id="293373at2157"/>
<reference evidence="3 4" key="1">
    <citation type="submission" date="2016-10" db="EMBL/GenBank/DDBJ databases">
        <authorList>
            <person name="de Groot N.N."/>
        </authorList>
    </citation>
    <scope>NUCLEOTIDE SEQUENCE [LARGE SCALE GENOMIC DNA]</scope>
    <source>
        <strain evidence="3 4">CDM_5</strain>
    </source>
</reference>
<accession>A0A1H7FUY7</accession>
<evidence type="ECO:0000259" key="2">
    <source>
        <dbReference type="Pfam" id="PF26225"/>
    </source>
</evidence>
<keyword evidence="1" id="KW-0472">Membrane</keyword>
<evidence type="ECO:0000256" key="1">
    <source>
        <dbReference type="SAM" id="Phobius"/>
    </source>
</evidence>
<feature type="domain" description="DUF8051" evidence="2">
    <location>
        <begin position="1"/>
        <end position="141"/>
    </location>
</feature>
<keyword evidence="1" id="KW-0812">Transmembrane</keyword>
<organism evidence="3 4">
    <name type="scientific">Haloferax larsenii</name>
    <dbReference type="NCBI Taxonomy" id="302484"/>
    <lineage>
        <taxon>Archaea</taxon>
        <taxon>Methanobacteriati</taxon>
        <taxon>Methanobacteriota</taxon>
        <taxon>Stenosarchaea group</taxon>
        <taxon>Halobacteria</taxon>
        <taxon>Halobacteriales</taxon>
        <taxon>Haloferacaceae</taxon>
        <taxon>Haloferax</taxon>
    </lineage>
</organism>
<protein>
    <recommendedName>
        <fullName evidence="2">DUF8051 domain-containing protein</fullName>
    </recommendedName>
</protein>
<gene>
    <name evidence="3" type="ORF">SAMN04488691_101129</name>
</gene>
<dbReference type="Pfam" id="PF26225">
    <property type="entry name" value="DUF8051"/>
    <property type="match status" value="1"/>
</dbReference>
<dbReference type="RefSeq" id="WP_074792606.1">
    <property type="nucleotide sequence ID" value="NZ_FOAD01000001.1"/>
</dbReference>
<sequence length="141" mass="15048">MAATAARRIALLLTVVTLLLVSLAPWGPIETRSFEHLSPAVYWGFNAFLILLGLGSFATAYHLWSGSTDALLAAVVAGVLYIAVYGLDLAGLFPTSPDAMPPLLFAIEVVDTALAVVLVVYSYVVWNRANPRRGQGVSRTS</sequence>
<feature type="transmembrane region" description="Helical" evidence="1">
    <location>
        <begin position="71"/>
        <end position="93"/>
    </location>
</feature>
<dbReference type="AlphaFoldDB" id="A0A1H7FUY7"/>
<dbReference type="InterPro" id="IPR058364">
    <property type="entry name" value="DUF8051"/>
</dbReference>
<feature type="transmembrane region" description="Helical" evidence="1">
    <location>
        <begin position="41"/>
        <end position="64"/>
    </location>
</feature>
<dbReference type="Proteomes" id="UP000183894">
    <property type="component" value="Unassembled WGS sequence"/>
</dbReference>
<evidence type="ECO:0000313" key="4">
    <source>
        <dbReference type="Proteomes" id="UP000183894"/>
    </source>
</evidence>